<name>A0A242ZF37_9BACI</name>
<dbReference type="Gene3D" id="2.60.120.260">
    <property type="entry name" value="Galactose-binding domain-like"/>
    <property type="match status" value="1"/>
</dbReference>
<sequence>MSEFKKKFHIPCDCFFPPVPPPEIGPTGATGPTGPTGPTGATGPTGPTGPTGATGPTAVGCCPCNNILNNPGFDIPPIGVDPVPGWNQVGSVSEVGFPNVHSGRFLPDGSFSLLAASIGPGGSINQTVDVDEGCCYTLSFAADVRDGAFLIASVSFPELGQACPPAPATLGPLNIPHIVPVMNQPQPLFQHYTLVVCIPATVTIACISFQNTATGGEGATAFVDNVVFQPTGGPCTSCSQNF</sequence>
<evidence type="ECO:0000256" key="1">
    <source>
        <dbReference type="SAM" id="MobiDB-lite"/>
    </source>
</evidence>
<evidence type="ECO:0008006" key="4">
    <source>
        <dbReference type="Google" id="ProtNLM"/>
    </source>
</evidence>
<organism evidence="2 3">
    <name type="scientific">Bacillus wiedmannii</name>
    <dbReference type="NCBI Taxonomy" id="1890302"/>
    <lineage>
        <taxon>Bacteria</taxon>
        <taxon>Bacillati</taxon>
        <taxon>Bacillota</taxon>
        <taxon>Bacilli</taxon>
        <taxon>Bacillales</taxon>
        <taxon>Bacillaceae</taxon>
        <taxon>Bacillus</taxon>
        <taxon>Bacillus cereus group</taxon>
    </lineage>
</organism>
<proteinExistence type="predicted"/>
<accession>A0A242ZF37</accession>
<evidence type="ECO:0000313" key="2">
    <source>
        <dbReference type="EMBL" id="OTX91090.1"/>
    </source>
</evidence>
<feature type="compositionally biased region" description="Low complexity" evidence="1">
    <location>
        <begin position="25"/>
        <end position="52"/>
    </location>
</feature>
<protein>
    <recommendedName>
        <fullName evidence="4">Collagen-like protein</fullName>
    </recommendedName>
</protein>
<dbReference type="RefSeq" id="WP_088092617.1">
    <property type="nucleotide sequence ID" value="NZ_JARMNH010000057.1"/>
</dbReference>
<dbReference type="AlphaFoldDB" id="A0A242ZF37"/>
<evidence type="ECO:0000313" key="3">
    <source>
        <dbReference type="Proteomes" id="UP000194945"/>
    </source>
</evidence>
<reference evidence="2 3" key="1">
    <citation type="submission" date="2016-10" db="EMBL/GenBank/DDBJ databases">
        <title>Comparative genomics of Bacillus thuringiensis reveals a path to pathogens against multiple invertebrate hosts.</title>
        <authorList>
            <person name="Zheng J."/>
            <person name="Gao Q."/>
            <person name="Liu H."/>
            <person name="Peng D."/>
            <person name="Ruan L."/>
            <person name="Sun M."/>
        </authorList>
    </citation>
    <scope>NUCLEOTIDE SEQUENCE [LARGE SCALE GENOMIC DNA]</scope>
    <source>
        <strain evidence="2">BGSC 4BK1</strain>
    </source>
</reference>
<dbReference type="Proteomes" id="UP000194945">
    <property type="component" value="Unassembled WGS sequence"/>
</dbReference>
<gene>
    <name evidence="2" type="ORF">BK730_11570</name>
</gene>
<feature type="region of interest" description="Disordered" evidence="1">
    <location>
        <begin position="21"/>
        <end position="52"/>
    </location>
</feature>
<dbReference type="EMBL" id="NFDE01000042">
    <property type="protein sequence ID" value="OTX91090.1"/>
    <property type="molecule type" value="Genomic_DNA"/>
</dbReference>
<comment type="caution">
    <text evidence="2">The sequence shown here is derived from an EMBL/GenBank/DDBJ whole genome shotgun (WGS) entry which is preliminary data.</text>
</comment>